<accession>A0A0G4IY99</accession>
<dbReference type="Proteomes" id="UP000039324">
    <property type="component" value="Unassembled WGS sequence"/>
</dbReference>
<reference evidence="3 5" key="1">
    <citation type="submission" date="2015-02" db="EMBL/GenBank/DDBJ databases">
        <authorList>
            <person name="Chooi Y.-H."/>
        </authorList>
    </citation>
    <scope>NUCLEOTIDE SEQUENCE [LARGE SCALE GENOMIC DNA]</scope>
    <source>
        <strain evidence="3">E3</strain>
    </source>
</reference>
<proteinExistence type="predicted"/>
<dbReference type="CDD" id="cd00593">
    <property type="entry name" value="RIBOc"/>
    <property type="match status" value="1"/>
</dbReference>
<dbReference type="InterPro" id="IPR036389">
    <property type="entry name" value="RNase_III_sf"/>
</dbReference>
<evidence type="ECO:0000256" key="1">
    <source>
        <dbReference type="SAM" id="MobiDB-lite"/>
    </source>
</evidence>
<feature type="domain" description="RNase III" evidence="2">
    <location>
        <begin position="36"/>
        <end position="117"/>
    </location>
</feature>
<evidence type="ECO:0000313" key="3">
    <source>
        <dbReference type="EMBL" id="CEP00041.1"/>
    </source>
</evidence>
<protein>
    <recommendedName>
        <fullName evidence="2">RNase III domain-containing protein</fullName>
    </recommendedName>
</protein>
<dbReference type="Proteomes" id="UP000290189">
    <property type="component" value="Unassembled WGS sequence"/>
</dbReference>
<reference evidence="4 6" key="2">
    <citation type="submission" date="2018-03" db="EMBL/GenBank/DDBJ databases">
        <authorList>
            <person name="Fogelqvist J."/>
        </authorList>
    </citation>
    <scope>NUCLEOTIDE SEQUENCE [LARGE SCALE GENOMIC DNA]</scope>
</reference>
<dbReference type="EMBL" id="CDSF01000096">
    <property type="protein sequence ID" value="CEP00041.1"/>
    <property type="molecule type" value="Genomic_DNA"/>
</dbReference>
<geneLocation type="mitochondrion" evidence="4"/>
<sequence>MDLSASPAMAMVAPEQSDPIRLRSLGGDGTAEVEALIGDKLLDIMLYWRLLKRYDAKSEGRLTMLRGTMVSNETLALIGHPFVVPKYLSQHEWEGASIHEKGTAVEAIIGRCFLRDNSKTQPQEEIHLTPRLATITYEILDAIEEAVTSSAHTSTDKLYASFASGSAPAGEVIGHKNPSQALFEFLQSRVRMAYPARTITTWVVDGTQSGVLGASQFVAEFSVPDGVDCRDVPGLRPDLVMRSDAFPSKKQARDAVAKMVLKHLDVDMSLAFTRHSQEAPPAPSVAPTAMNVVSTTTMAPAPAQALMNEPLQKPPSALLHEWLQMTRRIAFPAKTVDVVNVTSSEDVTLSGAFRGIFTMPGSDPPVVIKGDPKPSKKAAKDDVSARVLAYYNVRIDKMQPAPVTSLRKRPRRSTEMHADDVRDADRSLKKAIATIVSNRQRVLSVSSSRIEVIEEGATNDPGTPPAPAPARANDSRPPAPAVPAVVDLYGDLDSDADGNGASRMAVDKQEEDGGVIVEEDGAIAEEDGAIAEDDDARAMADDTKAPMSSTESLGNCQSFLSRYVRGASLADSVSIEGLVTPQHAESMPEPDPVPGLLHFEPYTPWDSTPLRPWFETQWSKKPINALCMLKSRIDAEFRLKFWRCRLNATKGAFRSGPDLLMLVAFWDRGFGPMYSMGVGINSGYACKAALVRLWPHVKPHLDMLIEKAEIKIEEEAAKAARAASAGGASR</sequence>
<keyword evidence="4" id="KW-0496">Mitochondrion</keyword>
<dbReference type="AlphaFoldDB" id="A0A0G4IY99"/>
<name>A0A0G4IY99_PLABS</name>
<feature type="region of interest" description="Disordered" evidence="1">
    <location>
        <begin position="454"/>
        <end position="480"/>
    </location>
</feature>
<evidence type="ECO:0000313" key="5">
    <source>
        <dbReference type="Proteomes" id="UP000039324"/>
    </source>
</evidence>
<dbReference type="SUPFAM" id="SSF69065">
    <property type="entry name" value="RNase III domain-like"/>
    <property type="match status" value="1"/>
</dbReference>
<evidence type="ECO:0000259" key="2">
    <source>
        <dbReference type="PROSITE" id="PS50142"/>
    </source>
</evidence>
<evidence type="ECO:0000313" key="4">
    <source>
        <dbReference type="EMBL" id="SPQ99079.1"/>
    </source>
</evidence>
<evidence type="ECO:0000313" key="6">
    <source>
        <dbReference type="Proteomes" id="UP000290189"/>
    </source>
</evidence>
<dbReference type="InterPro" id="IPR000999">
    <property type="entry name" value="RNase_III_dom"/>
</dbReference>
<dbReference type="Pfam" id="PF00636">
    <property type="entry name" value="Ribonuclease_3"/>
    <property type="match status" value="1"/>
</dbReference>
<keyword evidence="5" id="KW-1185">Reference proteome</keyword>
<dbReference type="PROSITE" id="PS50142">
    <property type="entry name" value="RNASE_3_2"/>
    <property type="match status" value="1"/>
</dbReference>
<dbReference type="Gene3D" id="1.10.1520.10">
    <property type="entry name" value="Ribonuclease III domain"/>
    <property type="match status" value="1"/>
</dbReference>
<dbReference type="OrthoDB" id="416741at2759"/>
<organism evidence="3 5">
    <name type="scientific">Plasmodiophora brassicae</name>
    <name type="common">Clubroot disease agent</name>
    <dbReference type="NCBI Taxonomy" id="37360"/>
    <lineage>
        <taxon>Eukaryota</taxon>
        <taxon>Sar</taxon>
        <taxon>Rhizaria</taxon>
        <taxon>Endomyxa</taxon>
        <taxon>Phytomyxea</taxon>
        <taxon>Plasmodiophorida</taxon>
        <taxon>Plasmodiophoridae</taxon>
        <taxon>Plasmodiophora</taxon>
    </lineage>
</organism>
<gene>
    <name evidence="3" type="ORF">PBRA_007775</name>
    <name evidence="4" type="ORF">PLBR_LOCUS6294</name>
</gene>
<feature type="compositionally biased region" description="Low complexity" evidence="1">
    <location>
        <begin position="469"/>
        <end position="480"/>
    </location>
</feature>
<dbReference type="GO" id="GO:0004525">
    <property type="term" value="F:ribonuclease III activity"/>
    <property type="evidence" value="ECO:0007669"/>
    <property type="project" value="InterPro"/>
</dbReference>
<dbReference type="GO" id="GO:0006396">
    <property type="term" value="P:RNA processing"/>
    <property type="evidence" value="ECO:0007669"/>
    <property type="project" value="InterPro"/>
</dbReference>
<dbReference type="EMBL" id="OVEO01000011">
    <property type="protein sequence ID" value="SPQ99079.1"/>
    <property type="molecule type" value="Genomic_DNA"/>
</dbReference>